<evidence type="ECO:0000313" key="8">
    <source>
        <dbReference type="Proteomes" id="UP001527202"/>
    </source>
</evidence>
<dbReference type="PANTHER" id="PTHR35790:SF4">
    <property type="entry name" value="HTH-TYPE TRANSCRIPTIONAL REGULATOR PCHR"/>
    <property type="match status" value="1"/>
</dbReference>
<dbReference type="GeneID" id="95376535"/>
<dbReference type="Proteomes" id="UP000288943">
    <property type="component" value="Chromosome"/>
</dbReference>
<keyword evidence="8" id="KW-1185">Reference proteome</keyword>
<keyword evidence="3" id="KW-0804">Transcription</keyword>
<dbReference type="Proteomes" id="UP001527202">
    <property type="component" value="Unassembled WGS sequence"/>
</dbReference>
<dbReference type="InterPro" id="IPR023187">
    <property type="entry name" value="Tscrpt_reg_MarR-type_CS"/>
</dbReference>
<evidence type="ECO:0000313" key="7">
    <source>
        <dbReference type="Proteomes" id="UP000288943"/>
    </source>
</evidence>
<dbReference type="SMART" id="SM00347">
    <property type="entry name" value="HTH_MARR"/>
    <property type="match status" value="1"/>
</dbReference>
<proteinExistence type="predicted"/>
<sequence>MNSLEITKRMVYDQVLNYVHLSEQMIESEQGNIFQYAKELQLQSIPRHLTSVHVIDCIGNNKQINNTALAERMNLSKANITKISTRLLEEGFIKRSQLNDNKKEIYFSLTAKGRQIFELHEQLHKLEEERFMQLLEPFAEAELHVILRFLQNVSSHWANKETE</sequence>
<protein>
    <submittedName>
        <fullName evidence="6">MarR family transcriptional regulator</fullName>
    </submittedName>
</protein>
<keyword evidence="2" id="KW-0238">DNA-binding</keyword>
<accession>A0A410WYN9</accession>
<keyword evidence="1" id="KW-0805">Transcription regulation</keyword>
<dbReference type="EMBL" id="CP026520">
    <property type="protein sequence ID" value="QAV19311.1"/>
    <property type="molecule type" value="Genomic_DNA"/>
</dbReference>
<dbReference type="Pfam" id="PF01047">
    <property type="entry name" value="MarR"/>
    <property type="match status" value="1"/>
</dbReference>
<dbReference type="GO" id="GO:0003677">
    <property type="term" value="F:DNA binding"/>
    <property type="evidence" value="ECO:0007669"/>
    <property type="project" value="UniProtKB-KW"/>
</dbReference>
<dbReference type="InterPro" id="IPR000835">
    <property type="entry name" value="HTH_MarR-typ"/>
</dbReference>
<dbReference type="PROSITE" id="PS50995">
    <property type="entry name" value="HTH_MARR_2"/>
    <property type="match status" value="1"/>
</dbReference>
<dbReference type="KEGG" id="pchi:PC41400_17195"/>
<reference evidence="6 7" key="1">
    <citation type="submission" date="2018-01" db="EMBL/GenBank/DDBJ databases">
        <title>The whole genome sequencing and assembly of Paenibacillus chitinolyticus KCCM 41400 strain.</title>
        <authorList>
            <person name="Kim J.-Y."/>
            <person name="Park M.-K."/>
            <person name="Lee Y.-J."/>
            <person name="Yi H."/>
            <person name="Bahn Y.-S."/>
            <person name="Kim J.F."/>
            <person name="Lee D.-W."/>
        </authorList>
    </citation>
    <scope>NUCLEOTIDE SEQUENCE [LARGE SCALE GENOMIC DNA]</scope>
    <source>
        <strain evidence="6 7">KCCM 41400</strain>
    </source>
</reference>
<dbReference type="PROSITE" id="PS01117">
    <property type="entry name" value="HTH_MARR_1"/>
    <property type="match status" value="1"/>
</dbReference>
<dbReference type="EMBL" id="JAMDMJ010000013">
    <property type="protein sequence ID" value="MCY9596280.1"/>
    <property type="molecule type" value="Genomic_DNA"/>
</dbReference>
<dbReference type="SUPFAM" id="SSF46785">
    <property type="entry name" value="Winged helix' DNA-binding domain"/>
    <property type="match status" value="1"/>
</dbReference>
<dbReference type="InterPro" id="IPR052067">
    <property type="entry name" value="Metal_resp_HTH_trans_reg"/>
</dbReference>
<gene>
    <name evidence="5" type="ORF">M5X16_10900</name>
    <name evidence="6" type="ORF">PC41400_17195</name>
</gene>
<name>A0A410WYN9_9BACL</name>
<dbReference type="RefSeq" id="WP_042226337.1">
    <property type="nucleotide sequence ID" value="NZ_CP026520.1"/>
</dbReference>
<dbReference type="InterPro" id="IPR036388">
    <property type="entry name" value="WH-like_DNA-bd_sf"/>
</dbReference>
<evidence type="ECO:0000313" key="5">
    <source>
        <dbReference type="EMBL" id="MCY9596280.1"/>
    </source>
</evidence>
<dbReference type="AlphaFoldDB" id="A0A410WYN9"/>
<evidence type="ECO:0000256" key="3">
    <source>
        <dbReference type="ARBA" id="ARBA00023163"/>
    </source>
</evidence>
<evidence type="ECO:0000256" key="2">
    <source>
        <dbReference type="ARBA" id="ARBA00023125"/>
    </source>
</evidence>
<dbReference type="InterPro" id="IPR036390">
    <property type="entry name" value="WH_DNA-bd_sf"/>
</dbReference>
<dbReference type="PANTHER" id="PTHR35790">
    <property type="entry name" value="HTH-TYPE TRANSCRIPTIONAL REGULATOR PCHR"/>
    <property type="match status" value="1"/>
</dbReference>
<dbReference type="OrthoDB" id="5358347at2"/>
<feature type="domain" description="HTH marR-type" evidence="4">
    <location>
        <begin position="12"/>
        <end position="155"/>
    </location>
</feature>
<evidence type="ECO:0000259" key="4">
    <source>
        <dbReference type="PROSITE" id="PS50995"/>
    </source>
</evidence>
<evidence type="ECO:0000256" key="1">
    <source>
        <dbReference type="ARBA" id="ARBA00023015"/>
    </source>
</evidence>
<dbReference type="Gene3D" id="1.10.10.10">
    <property type="entry name" value="Winged helix-like DNA-binding domain superfamily/Winged helix DNA-binding domain"/>
    <property type="match status" value="1"/>
</dbReference>
<organism evidence="6 7">
    <name type="scientific">Paenibacillus chitinolyticus</name>
    <dbReference type="NCBI Taxonomy" id="79263"/>
    <lineage>
        <taxon>Bacteria</taxon>
        <taxon>Bacillati</taxon>
        <taxon>Bacillota</taxon>
        <taxon>Bacilli</taxon>
        <taxon>Bacillales</taxon>
        <taxon>Paenibacillaceae</taxon>
        <taxon>Paenibacillus</taxon>
    </lineage>
</organism>
<reference evidence="5 8" key="2">
    <citation type="submission" date="2022-05" db="EMBL/GenBank/DDBJ databases">
        <title>Genome Sequencing of Bee-Associated Microbes.</title>
        <authorList>
            <person name="Dunlap C."/>
        </authorList>
    </citation>
    <scope>NUCLEOTIDE SEQUENCE [LARGE SCALE GENOMIC DNA]</scope>
    <source>
        <strain evidence="5 8">NRRL B-23120</strain>
    </source>
</reference>
<evidence type="ECO:0000313" key="6">
    <source>
        <dbReference type="EMBL" id="QAV19311.1"/>
    </source>
</evidence>
<dbReference type="GO" id="GO:0003700">
    <property type="term" value="F:DNA-binding transcription factor activity"/>
    <property type="evidence" value="ECO:0007669"/>
    <property type="project" value="InterPro"/>
</dbReference>